<dbReference type="Gene3D" id="3.40.50.10890">
    <property type="match status" value="1"/>
</dbReference>
<keyword evidence="4" id="KW-1185">Reference proteome</keyword>
<dbReference type="Proteomes" id="UP001499988">
    <property type="component" value="Unassembled WGS sequence"/>
</dbReference>
<sequence>MVDCGLHIGTAEADWINKNNFTFNPQDIRFVLLTHSHLDHCGLIPKLYKDGFKGKVYCTRATGELAKVVMSDCAKNSNFYDYSHVNSVDFHYIDTRDNSGWGKLFCLTNDLRVSFLRGSHILGSSSICINWGFEDDPESKGKTILFSGDVGCNFDDNEYLPLLKSNHFPFPDTNFIVIESTYGGRNRESKYKSDKKRLMALEEIIIDKVINNGGKIFIPAFSIHRTQEIIFDLYRTMLSLMGKGILPNYLNDREGYSSKKFAICVDSPMAVKANRVYIEEFFRTKRNGKHIYRSGIVTDIYAKALLEIFETANYTFESESDGALGFISVIDRAGHASKKGKRSKPSSYGETSDIGKRACIVVASAGMCEAGPIVSYLDEFGQDVENTVVMTGFQAAGSRGRAILESADEAIKGEVINLSSYYSAHADEDGLIKFLFYLSGSDLGKKTTIFINHGTDSSKSDLKKAIEDRASKEKENDRKIAKVITLDGSHEWFDLNTGEEFHVEEFDIQKEITLLHEKIDILLNLVSK</sequence>
<reference evidence="4" key="1">
    <citation type="journal article" date="2019" name="Int. J. Syst. Evol. Microbiol.">
        <title>The Global Catalogue of Microorganisms (GCM) 10K type strain sequencing project: providing services to taxonomists for standard genome sequencing and annotation.</title>
        <authorList>
            <consortium name="The Broad Institute Genomics Platform"/>
            <consortium name="The Broad Institute Genome Sequencing Center for Infectious Disease"/>
            <person name="Wu L."/>
            <person name="Ma J."/>
        </authorList>
    </citation>
    <scope>NUCLEOTIDE SEQUENCE [LARGE SCALE GENOMIC DNA]</scope>
    <source>
        <strain evidence="4">JCM 18401</strain>
    </source>
</reference>
<dbReference type="PANTHER" id="PTHR11203:SF37">
    <property type="entry name" value="INTEGRATOR COMPLEX SUBUNIT 11"/>
    <property type="match status" value="1"/>
</dbReference>
<evidence type="ECO:0000313" key="4">
    <source>
        <dbReference type="Proteomes" id="UP001499988"/>
    </source>
</evidence>
<dbReference type="InterPro" id="IPR050698">
    <property type="entry name" value="MBL"/>
</dbReference>
<dbReference type="SUPFAM" id="SSF56281">
    <property type="entry name" value="Metallo-hydrolase/oxidoreductase"/>
    <property type="match status" value="1"/>
</dbReference>
<dbReference type="SMART" id="SM01027">
    <property type="entry name" value="Beta-Casp"/>
    <property type="match status" value="1"/>
</dbReference>
<organism evidence="3 4">
    <name type="scientific">Ferrimonas pelagia</name>
    <dbReference type="NCBI Taxonomy" id="1177826"/>
    <lineage>
        <taxon>Bacteria</taxon>
        <taxon>Pseudomonadati</taxon>
        <taxon>Pseudomonadota</taxon>
        <taxon>Gammaproteobacteria</taxon>
        <taxon>Alteromonadales</taxon>
        <taxon>Ferrimonadaceae</taxon>
        <taxon>Ferrimonas</taxon>
    </lineage>
</organism>
<protein>
    <submittedName>
        <fullName evidence="3">MBL fold metallo-hydrolase</fullName>
    </submittedName>
</protein>
<name>A0ABP9EIE1_9GAMM</name>
<evidence type="ECO:0000313" key="3">
    <source>
        <dbReference type="EMBL" id="GAA4879953.1"/>
    </source>
</evidence>
<dbReference type="PANTHER" id="PTHR11203">
    <property type="entry name" value="CLEAVAGE AND POLYADENYLATION SPECIFICITY FACTOR FAMILY MEMBER"/>
    <property type="match status" value="1"/>
</dbReference>
<proteinExistence type="predicted"/>
<evidence type="ECO:0000259" key="2">
    <source>
        <dbReference type="SMART" id="SM01027"/>
    </source>
</evidence>
<dbReference type="Gene3D" id="3.60.15.10">
    <property type="entry name" value="Ribonuclease Z/Hydroxyacylglutathione hydrolase-like"/>
    <property type="match status" value="1"/>
</dbReference>
<dbReference type="Pfam" id="PF00753">
    <property type="entry name" value="Lactamase_B"/>
    <property type="match status" value="1"/>
</dbReference>
<feature type="domain" description="Beta-Casp" evidence="2">
    <location>
        <begin position="226"/>
        <end position="403"/>
    </location>
</feature>
<accession>A0ABP9EIE1</accession>
<comment type="caution">
    <text evidence="3">The sequence shown here is derived from an EMBL/GenBank/DDBJ whole genome shotgun (WGS) entry which is preliminary data.</text>
</comment>
<keyword evidence="1" id="KW-0378">Hydrolase</keyword>
<dbReference type="InterPro" id="IPR036866">
    <property type="entry name" value="RibonucZ/Hydroxyglut_hydro"/>
</dbReference>
<dbReference type="InterPro" id="IPR001279">
    <property type="entry name" value="Metallo-B-lactamas"/>
</dbReference>
<dbReference type="Pfam" id="PF10996">
    <property type="entry name" value="Beta-Casp"/>
    <property type="match status" value="1"/>
</dbReference>
<gene>
    <name evidence="3" type="ORF">GCM10023333_12580</name>
</gene>
<dbReference type="CDD" id="cd16295">
    <property type="entry name" value="TTHA0252-CPSF-like_MBL-fold"/>
    <property type="match status" value="1"/>
</dbReference>
<evidence type="ECO:0000256" key="1">
    <source>
        <dbReference type="ARBA" id="ARBA00022801"/>
    </source>
</evidence>
<dbReference type="InterPro" id="IPR022712">
    <property type="entry name" value="Beta_Casp"/>
</dbReference>
<dbReference type="EMBL" id="BAABJZ010000016">
    <property type="protein sequence ID" value="GAA4879953.1"/>
    <property type="molecule type" value="Genomic_DNA"/>
</dbReference>